<dbReference type="AlphaFoldDB" id="A0A4Q7VC69"/>
<keyword evidence="2" id="KW-1185">Reference proteome</keyword>
<protein>
    <submittedName>
        <fullName evidence="1">Uncharacterized protein</fullName>
    </submittedName>
</protein>
<reference evidence="1 2" key="1">
    <citation type="submission" date="2019-02" db="EMBL/GenBank/DDBJ databases">
        <title>Genomic Encyclopedia of Type Strains, Phase IV (KMG-IV): sequencing the most valuable type-strain genomes for metagenomic binning, comparative biology and taxonomic classification.</title>
        <authorList>
            <person name="Goeker M."/>
        </authorList>
    </citation>
    <scope>NUCLEOTIDE SEQUENCE [LARGE SCALE GENOMIC DNA]</scope>
    <source>
        <strain evidence="1 2">DSM 23814</strain>
    </source>
</reference>
<proteinExistence type="predicted"/>
<dbReference type="EMBL" id="SHKO01000002">
    <property type="protein sequence ID" value="RZT94461.1"/>
    <property type="molecule type" value="Genomic_DNA"/>
</dbReference>
<accession>A0A4Q7VC69</accession>
<comment type="caution">
    <text evidence="1">The sequence shown here is derived from an EMBL/GenBank/DDBJ whole genome shotgun (WGS) entry which is preliminary data.</text>
</comment>
<name>A0A4Q7VC69_9BURK</name>
<evidence type="ECO:0000313" key="1">
    <source>
        <dbReference type="EMBL" id="RZT94461.1"/>
    </source>
</evidence>
<sequence>MSRLLRSAVSFGLVSLLSLLGYALDLFDNNIFCSIIEH</sequence>
<gene>
    <name evidence="1" type="ORF">EV681_2881</name>
</gene>
<dbReference type="Proteomes" id="UP000293398">
    <property type="component" value="Unassembled WGS sequence"/>
</dbReference>
<evidence type="ECO:0000313" key="2">
    <source>
        <dbReference type="Proteomes" id="UP000293398"/>
    </source>
</evidence>
<organism evidence="1 2">
    <name type="scientific">Advenella incenata</name>
    <dbReference type="NCBI Taxonomy" id="267800"/>
    <lineage>
        <taxon>Bacteria</taxon>
        <taxon>Pseudomonadati</taxon>
        <taxon>Pseudomonadota</taxon>
        <taxon>Betaproteobacteria</taxon>
        <taxon>Burkholderiales</taxon>
        <taxon>Alcaligenaceae</taxon>
    </lineage>
</organism>